<evidence type="ECO:0000313" key="3">
    <source>
        <dbReference type="Proteomes" id="UP000681967"/>
    </source>
</evidence>
<sequence>MFRHFSFRHYSSIPPISPIPIPVHLEITSEKQPSAFHESVDYDDYISKGRCWFSDLIDELVSTILLLFLLSLIVGIHGDSYECSNN</sequence>
<accession>A0A8S3ED06</accession>
<name>A0A8S3ED06_9BILA</name>
<keyword evidence="1" id="KW-1133">Transmembrane helix</keyword>
<protein>
    <submittedName>
        <fullName evidence="2">Uncharacterized protein</fullName>
    </submittedName>
</protein>
<gene>
    <name evidence="2" type="ORF">BYL167_LOCUS57487</name>
</gene>
<comment type="caution">
    <text evidence="2">The sequence shown here is derived from an EMBL/GenBank/DDBJ whole genome shotgun (WGS) entry which is preliminary data.</text>
</comment>
<keyword evidence="1" id="KW-0812">Transmembrane</keyword>
<proteinExistence type="predicted"/>
<reference evidence="2" key="1">
    <citation type="submission" date="2021-02" db="EMBL/GenBank/DDBJ databases">
        <authorList>
            <person name="Nowell W R."/>
        </authorList>
    </citation>
    <scope>NUCLEOTIDE SEQUENCE</scope>
</reference>
<dbReference type="AlphaFoldDB" id="A0A8S3ED06"/>
<feature type="non-terminal residue" evidence="2">
    <location>
        <position position="1"/>
    </location>
</feature>
<keyword evidence="1" id="KW-0472">Membrane</keyword>
<feature type="transmembrane region" description="Helical" evidence="1">
    <location>
        <begin position="56"/>
        <end position="76"/>
    </location>
</feature>
<evidence type="ECO:0000256" key="1">
    <source>
        <dbReference type="SAM" id="Phobius"/>
    </source>
</evidence>
<organism evidence="2 3">
    <name type="scientific">Rotaria magnacalcarata</name>
    <dbReference type="NCBI Taxonomy" id="392030"/>
    <lineage>
        <taxon>Eukaryota</taxon>
        <taxon>Metazoa</taxon>
        <taxon>Spiralia</taxon>
        <taxon>Gnathifera</taxon>
        <taxon>Rotifera</taxon>
        <taxon>Eurotatoria</taxon>
        <taxon>Bdelloidea</taxon>
        <taxon>Philodinida</taxon>
        <taxon>Philodinidae</taxon>
        <taxon>Rotaria</taxon>
    </lineage>
</organism>
<evidence type="ECO:0000313" key="2">
    <source>
        <dbReference type="EMBL" id="CAF5046025.1"/>
    </source>
</evidence>
<dbReference type="EMBL" id="CAJOBH010224994">
    <property type="protein sequence ID" value="CAF5046025.1"/>
    <property type="molecule type" value="Genomic_DNA"/>
</dbReference>
<dbReference type="Proteomes" id="UP000681967">
    <property type="component" value="Unassembled WGS sequence"/>
</dbReference>